<feature type="transmembrane region" description="Helical" evidence="1">
    <location>
        <begin position="267"/>
        <end position="289"/>
    </location>
</feature>
<evidence type="ECO:0000256" key="1">
    <source>
        <dbReference type="SAM" id="Phobius"/>
    </source>
</evidence>
<keyword evidence="3" id="KW-1185">Reference proteome</keyword>
<feature type="transmembrane region" description="Helical" evidence="1">
    <location>
        <begin position="295"/>
        <end position="316"/>
    </location>
</feature>
<sequence>MLAYLRLARGYRGADLLRWLLTALTAAVVTALLLRALGRALSAPAGSNAAVDRLLWCLPALAALGYLAAACARALPRQRQERVSGLVAAGAGPARLRLLLAGETALACTVGALLALAGFLVLRAHWLELLPGTRLDPALGLPAGLPTAGTTTLLATVPLLGGLAAAAAVRPADLLPGDGTDLPQPRPSVPYLAAALALPAAGAAVLVAGLHAKGDAAVRTGWVLGLVGIAAALPLLLFAAGWLLALGRPRAVRLLAGRGLQADSWRLGTPLGVLATSAAVGGVALYRLGDQHRSAGTPALIETVLLAVCVLAALATRLAEVAVTRRAAYAALPRMGAAGSVHRRSWALRTLAGVTVLLGAGAGAAVLTAAAFHR</sequence>
<organism evidence="2 3">
    <name type="scientific">Streptacidiphilus cavernicola</name>
    <dbReference type="NCBI Taxonomy" id="3342716"/>
    <lineage>
        <taxon>Bacteria</taxon>
        <taxon>Bacillati</taxon>
        <taxon>Actinomycetota</taxon>
        <taxon>Actinomycetes</taxon>
        <taxon>Kitasatosporales</taxon>
        <taxon>Streptomycetaceae</taxon>
        <taxon>Streptacidiphilus</taxon>
    </lineage>
</organism>
<evidence type="ECO:0000313" key="3">
    <source>
        <dbReference type="Proteomes" id="UP001592531"/>
    </source>
</evidence>
<keyword evidence="1" id="KW-0812">Transmembrane</keyword>
<evidence type="ECO:0008006" key="4">
    <source>
        <dbReference type="Google" id="ProtNLM"/>
    </source>
</evidence>
<keyword evidence="1" id="KW-1133">Transmembrane helix</keyword>
<name>A0ABV6W3B2_9ACTN</name>
<protein>
    <recommendedName>
        <fullName evidence="4">ABC transporter permease</fullName>
    </recommendedName>
</protein>
<reference evidence="2 3" key="1">
    <citation type="submission" date="2024-09" db="EMBL/GenBank/DDBJ databases">
        <authorList>
            <person name="Lee S.D."/>
        </authorList>
    </citation>
    <scope>NUCLEOTIDE SEQUENCE [LARGE SCALE GENOMIC DNA]</scope>
    <source>
        <strain evidence="2 3">N8-3</strain>
    </source>
</reference>
<dbReference type="Proteomes" id="UP001592531">
    <property type="component" value="Unassembled WGS sequence"/>
</dbReference>
<proteinExistence type="predicted"/>
<dbReference type="RefSeq" id="WP_380541749.1">
    <property type="nucleotide sequence ID" value="NZ_JBHFAB010000026.1"/>
</dbReference>
<feature type="transmembrane region" description="Helical" evidence="1">
    <location>
        <begin position="16"/>
        <end position="34"/>
    </location>
</feature>
<accession>A0ABV6W3B2</accession>
<feature type="transmembrane region" description="Helical" evidence="1">
    <location>
        <begin position="222"/>
        <end position="246"/>
    </location>
</feature>
<feature type="transmembrane region" description="Helical" evidence="1">
    <location>
        <begin position="105"/>
        <end position="127"/>
    </location>
</feature>
<evidence type="ECO:0000313" key="2">
    <source>
        <dbReference type="EMBL" id="MFC1420470.1"/>
    </source>
</evidence>
<feature type="transmembrane region" description="Helical" evidence="1">
    <location>
        <begin position="147"/>
        <end position="169"/>
    </location>
</feature>
<feature type="transmembrane region" description="Helical" evidence="1">
    <location>
        <begin position="189"/>
        <end position="210"/>
    </location>
</feature>
<dbReference type="EMBL" id="JBHFAB010000026">
    <property type="protein sequence ID" value="MFC1420470.1"/>
    <property type="molecule type" value="Genomic_DNA"/>
</dbReference>
<feature type="transmembrane region" description="Helical" evidence="1">
    <location>
        <begin position="54"/>
        <end position="75"/>
    </location>
</feature>
<comment type="caution">
    <text evidence="2">The sequence shown here is derived from an EMBL/GenBank/DDBJ whole genome shotgun (WGS) entry which is preliminary data.</text>
</comment>
<feature type="transmembrane region" description="Helical" evidence="1">
    <location>
        <begin position="351"/>
        <end position="372"/>
    </location>
</feature>
<keyword evidence="1" id="KW-0472">Membrane</keyword>
<gene>
    <name evidence="2" type="ORF">ACEZDE_28075</name>
</gene>